<evidence type="ECO:0000313" key="5">
    <source>
        <dbReference type="Proteomes" id="UP000034175"/>
    </source>
</evidence>
<dbReference type="AlphaFoldDB" id="A0A0G1RAC1"/>
<accession>A0A0G1RAC1</accession>
<comment type="caution">
    <text evidence="4">The sequence shown here is derived from an EMBL/GenBank/DDBJ whole genome shotgun (WGS) entry which is preliminary data.</text>
</comment>
<keyword evidence="3" id="KW-0687">Ribonucleoprotein</keyword>
<dbReference type="GO" id="GO:0006412">
    <property type="term" value="P:translation"/>
    <property type="evidence" value="ECO:0007669"/>
    <property type="project" value="UniProtKB-UniRule"/>
</dbReference>
<dbReference type="Proteomes" id="UP000034175">
    <property type="component" value="Unassembled WGS sequence"/>
</dbReference>
<keyword evidence="3" id="KW-0689">Ribosomal protein</keyword>
<dbReference type="SUPFAM" id="SSF54995">
    <property type="entry name" value="Ribosomal protein S6"/>
    <property type="match status" value="1"/>
</dbReference>
<dbReference type="Gene3D" id="3.30.70.60">
    <property type="match status" value="1"/>
</dbReference>
<dbReference type="InterPro" id="IPR014717">
    <property type="entry name" value="Transl_elong_EF1B/ribsomal_bS6"/>
</dbReference>
<dbReference type="GO" id="GO:1990904">
    <property type="term" value="C:ribonucleoprotein complex"/>
    <property type="evidence" value="ECO:0007669"/>
    <property type="project" value="UniProtKB-KW"/>
</dbReference>
<dbReference type="InterPro" id="IPR000529">
    <property type="entry name" value="Ribosomal_bS6"/>
</dbReference>
<dbReference type="HAMAP" id="MF_00360">
    <property type="entry name" value="Ribosomal_bS6"/>
    <property type="match status" value="1"/>
</dbReference>
<gene>
    <name evidence="3" type="primary">rpsF</name>
    <name evidence="4" type="ORF">UX39_C0005G0021</name>
</gene>
<protein>
    <recommendedName>
        <fullName evidence="2 3">Small ribosomal subunit protein bS6</fullName>
    </recommendedName>
</protein>
<organism evidence="4 5">
    <name type="scientific">Candidatus Magasanikbacteria bacterium GW2011_GWA2_46_17</name>
    <dbReference type="NCBI Taxonomy" id="1619042"/>
    <lineage>
        <taxon>Bacteria</taxon>
        <taxon>Candidatus Magasanikiibacteriota</taxon>
    </lineage>
</organism>
<dbReference type="EMBL" id="LCMA01000005">
    <property type="protein sequence ID" value="KKU26983.1"/>
    <property type="molecule type" value="Genomic_DNA"/>
</dbReference>
<dbReference type="Pfam" id="PF01250">
    <property type="entry name" value="Ribosomal_S6"/>
    <property type="match status" value="1"/>
</dbReference>
<evidence type="ECO:0000256" key="1">
    <source>
        <dbReference type="ARBA" id="ARBA00009512"/>
    </source>
</evidence>
<evidence type="ECO:0000313" key="4">
    <source>
        <dbReference type="EMBL" id="KKU26983.1"/>
    </source>
</evidence>
<comment type="function">
    <text evidence="3">Binds together with bS18 to 16S ribosomal RNA.</text>
</comment>
<evidence type="ECO:0000256" key="3">
    <source>
        <dbReference type="HAMAP-Rule" id="MF_00360"/>
    </source>
</evidence>
<proteinExistence type="inferred from homology"/>
<dbReference type="InterPro" id="IPR020814">
    <property type="entry name" value="Ribosomal_S6_plastid/chlpt"/>
</dbReference>
<name>A0A0G1RAC1_9BACT</name>
<dbReference type="GO" id="GO:0005840">
    <property type="term" value="C:ribosome"/>
    <property type="evidence" value="ECO:0007669"/>
    <property type="project" value="UniProtKB-KW"/>
</dbReference>
<comment type="similarity">
    <text evidence="1 3">Belongs to the bacterial ribosomal protein bS6 family.</text>
</comment>
<evidence type="ECO:0000256" key="2">
    <source>
        <dbReference type="ARBA" id="ARBA00035294"/>
    </source>
</evidence>
<keyword evidence="3" id="KW-0694">RNA-binding</keyword>
<sequence length="163" mass="18265">MTSKDSADQADNRIYEVGFHIVPSIPEEKLSSEMTAIKDVLEKNGAVFISEEFPKLKPLSYQMTKVLGPKHLKFDTAYFGWVKFEMAPENIDIVKKALELSETILRFLIIKTVRESTLSVIKPAYRPTEAKPIPGIDTKQDAPVKSPVSEAELDKTIDALVVE</sequence>
<dbReference type="GO" id="GO:0019843">
    <property type="term" value="F:rRNA binding"/>
    <property type="evidence" value="ECO:0007669"/>
    <property type="project" value="UniProtKB-UniRule"/>
</dbReference>
<dbReference type="InterPro" id="IPR035980">
    <property type="entry name" value="Ribosomal_bS6_sf"/>
</dbReference>
<dbReference type="GO" id="GO:0003735">
    <property type="term" value="F:structural constituent of ribosome"/>
    <property type="evidence" value="ECO:0007669"/>
    <property type="project" value="InterPro"/>
</dbReference>
<keyword evidence="3" id="KW-0699">rRNA-binding</keyword>
<reference evidence="4 5" key="1">
    <citation type="journal article" date="2015" name="Nature">
        <title>rRNA introns, odd ribosomes, and small enigmatic genomes across a large radiation of phyla.</title>
        <authorList>
            <person name="Brown C.T."/>
            <person name="Hug L.A."/>
            <person name="Thomas B.C."/>
            <person name="Sharon I."/>
            <person name="Castelle C.J."/>
            <person name="Singh A."/>
            <person name="Wilkins M.J."/>
            <person name="Williams K.H."/>
            <person name="Banfield J.F."/>
        </authorList>
    </citation>
    <scope>NUCLEOTIDE SEQUENCE [LARGE SCALE GENOMIC DNA]</scope>
</reference>